<evidence type="ECO:0000256" key="2">
    <source>
        <dbReference type="ARBA" id="ARBA00023043"/>
    </source>
</evidence>
<evidence type="ECO:0000313" key="6">
    <source>
        <dbReference type="Proteomes" id="UP000542125"/>
    </source>
</evidence>
<reference evidence="5 6" key="1">
    <citation type="submission" date="2020-07" db="EMBL/GenBank/DDBJ databases">
        <title>Genomic Encyclopedia of Type Strains, Phase IV (KMG-V): Genome sequencing to study the core and pangenomes of soil and plant-associated prokaryotes.</title>
        <authorList>
            <person name="Whitman W."/>
        </authorList>
    </citation>
    <scope>NUCLEOTIDE SEQUENCE [LARGE SCALE GENOMIC DNA]</scope>
    <source>
        <strain evidence="5 6">SAS40</strain>
    </source>
</reference>
<evidence type="ECO:0000256" key="3">
    <source>
        <dbReference type="PROSITE-ProRule" id="PRU00023"/>
    </source>
</evidence>
<dbReference type="GO" id="GO:0004842">
    <property type="term" value="F:ubiquitin-protein transferase activity"/>
    <property type="evidence" value="ECO:0007669"/>
    <property type="project" value="TreeGrafter"/>
</dbReference>
<name>A0A7Y9IVJ1_9BURK</name>
<dbReference type="PROSITE" id="PS50088">
    <property type="entry name" value="ANK_REPEAT"/>
    <property type="match status" value="2"/>
</dbReference>
<dbReference type="RefSeq" id="WP_179587625.1">
    <property type="nucleotide sequence ID" value="NZ_JACBYR010000001.1"/>
</dbReference>
<dbReference type="SUPFAM" id="SSF48403">
    <property type="entry name" value="Ankyrin repeat"/>
    <property type="match status" value="1"/>
</dbReference>
<comment type="caution">
    <text evidence="5">The sequence shown here is derived from an EMBL/GenBank/DDBJ whole genome shotgun (WGS) entry which is preliminary data.</text>
</comment>
<dbReference type="Proteomes" id="UP000542125">
    <property type="component" value="Unassembled WGS sequence"/>
</dbReference>
<dbReference type="Pfam" id="PF12796">
    <property type="entry name" value="Ank_2"/>
    <property type="match status" value="2"/>
</dbReference>
<dbReference type="SMART" id="SM00248">
    <property type="entry name" value="ANK"/>
    <property type="match status" value="3"/>
</dbReference>
<evidence type="ECO:0000256" key="4">
    <source>
        <dbReference type="SAM" id="MobiDB-lite"/>
    </source>
</evidence>
<dbReference type="GO" id="GO:0085020">
    <property type="term" value="P:protein K6-linked ubiquitination"/>
    <property type="evidence" value="ECO:0007669"/>
    <property type="project" value="TreeGrafter"/>
</dbReference>
<evidence type="ECO:0008006" key="7">
    <source>
        <dbReference type="Google" id="ProtNLM"/>
    </source>
</evidence>
<dbReference type="PANTHER" id="PTHR24171:SF8">
    <property type="entry name" value="BRCA1-ASSOCIATED RING DOMAIN PROTEIN 1"/>
    <property type="match status" value="1"/>
</dbReference>
<proteinExistence type="predicted"/>
<organism evidence="5 6">
    <name type="scientific">Pigmentiphaga litoralis</name>
    <dbReference type="NCBI Taxonomy" id="516702"/>
    <lineage>
        <taxon>Bacteria</taxon>
        <taxon>Pseudomonadati</taxon>
        <taxon>Pseudomonadota</taxon>
        <taxon>Betaproteobacteria</taxon>
        <taxon>Burkholderiales</taxon>
        <taxon>Alcaligenaceae</taxon>
        <taxon>Pigmentiphaga</taxon>
    </lineage>
</organism>
<keyword evidence="6" id="KW-1185">Reference proteome</keyword>
<accession>A0A7Y9IVJ1</accession>
<evidence type="ECO:0000313" key="5">
    <source>
        <dbReference type="EMBL" id="NYE83862.1"/>
    </source>
</evidence>
<feature type="repeat" description="ANK" evidence="3">
    <location>
        <begin position="175"/>
        <end position="207"/>
    </location>
</feature>
<dbReference type="EMBL" id="JACBYR010000001">
    <property type="protein sequence ID" value="NYE83862.1"/>
    <property type="molecule type" value="Genomic_DNA"/>
</dbReference>
<keyword evidence="2 3" id="KW-0040">ANK repeat</keyword>
<dbReference type="PANTHER" id="PTHR24171">
    <property type="entry name" value="ANKYRIN REPEAT DOMAIN-CONTAINING PROTEIN 39-RELATED"/>
    <property type="match status" value="1"/>
</dbReference>
<protein>
    <recommendedName>
        <fullName evidence="7">Ankyrin repeat domain-containing protein</fullName>
    </recommendedName>
</protein>
<keyword evidence="1" id="KW-0677">Repeat</keyword>
<evidence type="ECO:0000256" key="1">
    <source>
        <dbReference type="ARBA" id="ARBA00022737"/>
    </source>
</evidence>
<dbReference type="PROSITE" id="PS50297">
    <property type="entry name" value="ANK_REP_REGION"/>
    <property type="match status" value="2"/>
</dbReference>
<dbReference type="AlphaFoldDB" id="A0A7Y9IVJ1"/>
<feature type="repeat" description="ANK" evidence="3">
    <location>
        <begin position="142"/>
        <end position="174"/>
    </location>
</feature>
<gene>
    <name evidence="5" type="ORF">FHW18_003133</name>
</gene>
<dbReference type="Gene3D" id="1.25.40.20">
    <property type="entry name" value="Ankyrin repeat-containing domain"/>
    <property type="match status" value="1"/>
</dbReference>
<dbReference type="InterPro" id="IPR002110">
    <property type="entry name" value="Ankyrin_rpt"/>
</dbReference>
<feature type="region of interest" description="Disordered" evidence="4">
    <location>
        <begin position="19"/>
        <end position="42"/>
    </location>
</feature>
<dbReference type="InterPro" id="IPR036770">
    <property type="entry name" value="Ankyrin_rpt-contain_sf"/>
</dbReference>
<sequence>MSAAVVGGLAAGWMVPNPAQAQTQSQGQPRAQAATAGQTASKPATAPADFWIDIANDRAANVKKFLAKGVSPNAVNGNSNSPLLEAIKVEAWDTYAVLMADKRIDLNQRNLLGESPLMYLAIKNDLARTKAMIDRGAEVNQPGWTALHYAATAGADDIVRLLIEKYAYIDAESPDKSTALMMAVRYGHESTVKLLLDESADGYARNEAGKNAVDIGNETGNQRIAQYVVERLNEEKRRKAASGR</sequence>